<evidence type="ECO:0000313" key="2">
    <source>
        <dbReference type="EMBL" id="MCL1124832.1"/>
    </source>
</evidence>
<dbReference type="SUPFAM" id="SSF55729">
    <property type="entry name" value="Acyl-CoA N-acyltransferases (Nat)"/>
    <property type="match status" value="1"/>
</dbReference>
<dbReference type="PANTHER" id="PTHR43792:SF1">
    <property type="entry name" value="N-ACETYLTRANSFERASE DOMAIN-CONTAINING PROTEIN"/>
    <property type="match status" value="1"/>
</dbReference>
<name>A0ABT0LAV8_9GAMM</name>
<dbReference type="EMBL" id="JAKIKS010000032">
    <property type="protein sequence ID" value="MCL1124832.1"/>
    <property type="molecule type" value="Genomic_DNA"/>
</dbReference>
<dbReference type="InterPro" id="IPR051531">
    <property type="entry name" value="N-acetyltransferase"/>
</dbReference>
<accession>A0ABT0LAV8</accession>
<feature type="domain" description="N-acetyltransferase" evidence="1">
    <location>
        <begin position="8"/>
        <end position="155"/>
    </location>
</feature>
<dbReference type="Pfam" id="PF13302">
    <property type="entry name" value="Acetyltransf_3"/>
    <property type="match status" value="1"/>
</dbReference>
<evidence type="ECO:0000313" key="3">
    <source>
        <dbReference type="Proteomes" id="UP001203423"/>
    </source>
</evidence>
<organism evidence="2 3">
    <name type="scientific">Shewanella surugensis</name>
    <dbReference type="NCBI Taxonomy" id="212020"/>
    <lineage>
        <taxon>Bacteria</taxon>
        <taxon>Pseudomonadati</taxon>
        <taxon>Pseudomonadota</taxon>
        <taxon>Gammaproteobacteria</taxon>
        <taxon>Alteromonadales</taxon>
        <taxon>Shewanellaceae</taxon>
        <taxon>Shewanella</taxon>
    </lineage>
</organism>
<dbReference type="RefSeq" id="WP_248940110.1">
    <property type="nucleotide sequence ID" value="NZ_JAKIKS010000032.1"/>
</dbReference>
<reference evidence="2 3" key="1">
    <citation type="submission" date="2022-01" db="EMBL/GenBank/DDBJ databases">
        <title>Whole genome-based taxonomy of the Shewanellaceae.</title>
        <authorList>
            <person name="Martin-Rodriguez A.J."/>
        </authorList>
    </citation>
    <scope>NUCLEOTIDE SEQUENCE [LARGE SCALE GENOMIC DNA]</scope>
    <source>
        <strain evidence="2 3">DSM 17177</strain>
    </source>
</reference>
<sequence length="178" mass="20626">MHIANSTRLSYRLMDKTDAEFLYQLDQDPDVMHHINGGHKTRREDIEQIILPRMDRYKNSEKGWGQWKVTMIETQQDIGWIIVRPMGFFSDSPQWDNLELGWRFFQSSWGKGYASEAAMHLKNALSVQDPSLSFCAIANESNDASIHIMKKMGMTYVKTYLHHDPLGDVDVVLYQLAS</sequence>
<protein>
    <submittedName>
        <fullName evidence="2">GNAT family N-acetyltransferase</fullName>
    </submittedName>
</protein>
<keyword evidence="3" id="KW-1185">Reference proteome</keyword>
<evidence type="ECO:0000259" key="1">
    <source>
        <dbReference type="Pfam" id="PF13302"/>
    </source>
</evidence>
<proteinExistence type="predicted"/>
<dbReference type="Gene3D" id="3.40.630.30">
    <property type="match status" value="1"/>
</dbReference>
<comment type="caution">
    <text evidence="2">The sequence shown here is derived from an EMBL/GenBank/DDBJ whole genome shotgun (WGS) entry which is preliminary data.</text>
</comment>
<dbReference type="PANTHER" id="PTHR43792">
    <property type="entry name" value="GNAT FAMILY, PUTATIVE (AFU_ORTHOLOGUE AFUA_3G00765)-RELATED-RELATED"/>
    <property type="match status" value="1"/>
</dbReference>
<gene>
    <name evidence="2" type="ORF">L2764_10195</name>
</gene>
<dbReference type="InterPro" id="IPR000182">
    <property type="entry name" value="GNAT_dom"/>
</dbReference>
<dbReference type="InterPro" id="IPR016181">
    <property type="entry name" value="Acyl_CoA_acyltransferase"/>
</dbReference>
<dbReference type="Proteomes" id="UP001203423">
    <property type="component" value="Unassembled WGS sequence"/>
</dbReference>